<feature type="domain" description="Aldehyde dehydrogenase" evidence="8">
    <location>
        <begin position="3"/>
        <end position="290"/>
    </location>
</feature>
<dbReference type="PANTHER" id="PTHR11063:SF8">
    <property type="entry name" value="DELTA-1-PYRROLINE-5-CARBOXYLATE SYNTHASE"/>
    <property type="match status" value="1"/>
</dbReference>
<name>A0A4R6S2I1_LABRH</name>
<dbReference type="Proteomes" id="UP000295444">
    <property type="component" value="Unassembled WGS sequence"/>
</dbReference>
<dbReference type="FunFam" id="3.40.309.10:FF:000006">
    <property type="entry name" value="Gamma-glutamyl phosphate reductase"/>
    <property type="match status" value="1"/>
</dbReference>
<evidence type="ECO:0000256" key="3">
    <source>
        <dbReference type="ARBA" id="ARBA00022650"/>
    </source>
</evidence>
<dbReference type="Gene3D" id="3.40.309.10">
    <property type="entry name" value="Aldehyde Dehydrogenase, Chain A, domain 2"/>
    <property type="match status" value="1"/>
</dbReference>
<evidence type="ECO:0000313" key="10">
    <source>
        <dbReference type="Proteomes" id="UP000295444"/>
    </source>
</evidence>
<dbReference type="InterPro" id="IPR015590">
    <property type="entry name" value="Aldehyde_DH_dom"/>
</dbReference>
<dbReference type="Pfam" id="PF00171">
    <property type="entry name" value="Aldedh"/>
    <property type="match status" value="2"/>
</dbReference>
<accession>A0A4R6S2I1</accession>
<protein>
    <recommendedName>
        <fullName evidence="7">Gamma-glutamyl phosphate reductase</fullName>
        <shortName evidence="7">GPR</shortName>
        <ecNumber evidence="7">1.2.1.41</ecNumber>
    </recommendedName>
    <alternativeName>
        <fullName evidence="7">Glutamate-5-semialdehyde dehydrogenase</fullName>
    </alternativeName>
    <alternativeName>
        <fullName evidence="7">Glutamyl-gamma-semialdehyde dehydrogenase</fullName>
        <shortName evidence="7">GSA dehydrogenase</shortName>
    </alternativeName>
</protein>
<dbReference type="InterPro" id="IPR016161">
    <property type="entry name" value="Ald_DH/histidinol_DH"/>
</dbReference>
<dbReference type="RefSeq" id="WP_133853206.1">
    <property type="nucleotide sequence ID" value="NZ_SNXZ01000007.1"/>
</dbReference>
<gene>
    <name evidence="7" type="primary">proA</name>
    <name evidence="9" type="ORF">EV186_10771</name>
</gene>
<dbReference type="Gene3D" id="3.40.605.10">
    <property type="entry name" value="Aldehyde Dehydrogenase, Chain A, domain 1"/>
    <property type="match status" value="1"/>
</dbReference>
<dbReference type="GO" id="GO:0055129">
    <property type="term" value="P:L-proline biosynthetic process"/>
    <property type="evidence" value="ECO:0007669"/>
    <property type="project" value="UniProtKB-UniRule"/>
</dbReference>
<keyword evidence="10" id="KW-1185">Reference proteome</keyword>
<dbReference type="GO" id="GO:0004350">
    <property type="term" value="F:glutamate-5-semialdehyde dehydrogenase activity"/>
    <property type="evidence" value="ECO:0007669"/>
    <property type="project" value="UniProtKB-UniRule"/>
</dbReference>
<comment type="function">
    <text evidence="7">Catalyzes the NADPH-dependent reduction of L-glutamate 5-phosphate into L-glutamate 5-semialdehyde and phosphate. The product spontaneously undergoes cyclization to form 1-pyrroline-5-carboxylate.</text>
</comment>
<comment type="similarity">
    <text evidence="7">Belongs to the gamma-glutamyl phosphate reductase family.</text>
</comment>
<organism evidence="9 10">
    <name type="scientific">Labedaea rhizosphaerae</name>
    <dbReference type="NCBI Taxonomy" id="598644"/>
    <lineage>
        <taxon>Bacteria</taxon>
        <taxon>Bacillati</taxon>
        <taxon>Actinomycetota</taxon>
        <taxon>Actinomycetes</taxon>
        <taxon>Pseudonocardiales</taxon>
        <taxon>Pseudonocardiaceae</taxon>
        <taxon>Labedaea</taxon>
    </lineage>
</organism>
<keyword evidence="5 7" id="KW-0560">Oxidoreductase</keyword>
<dbReference type="EMBL" id="SNXZ01000007">
    <property type="protein sequence ID" value="TDP92856.1"/>
    <property type="molecule type" value="Genomic_DNA"/>
</dbReference>
<dbReference type="InterPro" id="IPR016163">
    <property type="entry name" value="Ald_DH_C"/>
</dbReference>
<dbReference type="PANTHER" id="PTHR11063">
    <property type="entry name" value="GLUTAMATE SEMIALDEHYDE DEHYDROGENASE"/>
    <property type="match status" value="1"/>
</dbReference>
<keyword evidence="2 7" id="KW-0028">Amino-acid biosynthesis</keyword>
<proteinExistence type="inferred from homology"/>
<dbReference type="EC" id="1.2.1.41" evidence="7"/>
<comment type="caution">
    <text evidence="9">The sequence shown here is derived from an EMBL/GenBank/DDBJ whole genome shotgun (WGS) entry which is preliminary data.</text>
</comment>
<dbReference type="OrthoDB" id="9809970at2"/>
<dbReference type="InterPro" id="IPR000965">
    <property type="entry name" value="GPR_dom"/>
</dbReference>
<evidence type="ECO:0000256" key="2">
    <source>
        <dbReference type="ARBA" id="ARBA00022605"/>
    </source>
</evidence>
<reference evidence="9 10" key="1">
    <citation type="submission" date="2019-03" db="EMBL/GenBank/DDBJ databases">
        <title>Genomic Encyclopedia of Type Strains, Phase IV (KMG-IV): sequencing the most valuable type-strain genomes for metagenomic binning, comparative biology and taxonomic classification.</title>
        <authorList>
            <person name="Goeker M."/>
        </authorList>
    </citation>
    <scope>NUCLEOTIDE SEQUENCE [LARGE SCALE GENOMIC DNA]</scope>
    <source>
        <strain evidence="9 10">DSM 45361</strain>
    </source>
</reference>
<feature type="domain" description="Aldehyde dehydrogenase" evidence="8">
    <location>
        <begin position="320"/>
        <end position="382"/>
    </location>
</feature>
<keyword evidence="7" id="KW-0963">Cytoplasm</keyword>
<dbReference type="UniPathway" id="UPA00098">
    <property type="reaction ID" value="UER00360"/>
</dbReference>
<dbReference type="InterPro" id="IPR016162">
    <property type="entry name" value="Ald_DH_N"/>
</dbReference>
<evidence type="ECO:0000256" key="4">
    <source>
        <dbReference type="ARBA" id="ARBA00022857"/>
    </source>
</evidence>
<evidence type="ECO:0000259" key="8">
    <source>
        <dbReference type="Pfam" id="PF00171"/>
    </source>
</evidence>
<dbReference type="SUPFAM" id="SSF53720">
    <property type="entry name" value="ALDH-like"/>
    <property type="match status" value="1"/>
</dbReference>
<dbReference type="AlphaFoldDB" id="A0A4R6S2I1"/>
<evidence type="ECO:0000256" key="6">
    <source>
        <dbReference type="ARBA" id="ARBA00049024"/>
    </source>
</evidence>
<dbReference type="HAMAP" id="MF_00412">
    <property type="entry name" value="ProA"/>
    <property type="match status" value="1"/>
</dbReference>
<keyword evidence="4 7" id="KW-0521">NADP</keyword>
<comment type="catalytic activity">
    <reaction evidence="6 7">
        <text>L-glutamate 5-semialdehyde + phosphate + NADP(+) = L-glutamyl 5-phosphate + NADPH + H(+)</text>
        <dbReference type="Rhea" id="RHEA:19541"/>
        <dbReference type="ChEBI" id="CHEBI:15378"/>
        <dbReference type="ChEBI" id="CHEBI:43474"/>
        <dbReference type="ChEBI" id="CHEBI:57783"/>
        <dbReference type="ChEBI" id="CHEBI:58066"/>
        <dbReference type="ChEBI" id="CHEBI:58274"/>
        <dbReference type="ChEBI" id="CHEBI:58349"/>
        <dbReference type="EC" id="1.2.1.41"/>
    </reaction>
</comment>
<dbReference type="InterPro" id="IPR012134">
    <property type="entry name" value="Glu-5-SA_DH"/>
</dbReference>
<comment type="subcellular location">
    <subcellularLocation>
        <location evidence="7">Cytoplasm</location>
    </subcellularLocation>
</comment>
<evidence type="ECO:0000256" key="7">
    <source>
        <dbReference type="HAMAP-Rule" id="MF_00412"/>
    </source>
</evidence>
<dbReference type="GO" id="GO:0005737">
    <property type="term" value="C:cytoplasm"/>
    <property type="evidence" value="ECO:0007669"/>
    <property type="project" value="UniProtKB-SubCell"/>
</dbReference>
<evidence type="ECO:0000256" key="1">
    <source>
        <dbReference type="ARBA" id="ARBA00004985"/>
    </source>
</evidence>
<sequence length="421" mass="44672">MTATIQSVSEVCRAAAEAAAEVAVLPTQTKNRVLLAMADAVERHAEPIMKANADDVAAARAAGVSSTLCDRLTLNERRMAGLSSAIRTIAGLPDPVGAIVTGWTRPNGILIQQVREPLGVVAVIYEARPNVTGEVAALCVKTGNCAVLRGSSMAMATNRAVMAALQEGIAEVDEMPAAAVQLVDDPSRDAALELMRAKGYIDLLVPRGGPELIASVEANATVPTVIDGAGNCHVYIDTAADRRIATDVAINAKTSRPSVCNAMETLLVHRDLAHDWLPGVLDELAALGVRIKGDETVRRHWPRAEEATETDWETEYLDLVLAVRVVDDAEAAIRHIRRYGSANAEAIVTADIQTARRFTQLVDAGSVFVNTSTRYSDGGEFGYGVEIGVSTQKLHARGPMGLAALTTVKNVVWGSGQIRIV</sequence>
<dbReference type="CDD" id="cd07079">
    <property type="entry name" value="ALDH_F18-19_ProA-GPR"/>
    <property type="match status" value="1"/>
</dbReference>
<dbReference type="PIRSF" id="PIRSF000151">
    <property type="entry name" value="GPR"/>
    <property type="match status" value="1"/>
</dbReference>
<keyword evidence="3 7" id="KW-0641">Proline biosynthesis</keyword>
<evidence type="ECO:0000313" key="9">
    <source>
        <dbReference type="EMBL" id="TDP92856.1"/>
    </source>
</evidence>
<dbReference type="GO" id="GO:0050661">
    <property type="term" value="F:NADP binding"/>
    <property type="evidence" value="ECO:0007669"/>
    <property type="project" value="InterPro"/>
</dbReference>
<dbReference type="NCBIfam" id="NF001221">
    <property type="entry name" value="PRK00197.1"/>
    <property type="match status" value="1"/>
</dbReference>
<comment type="pathway">
    <text evidence="1 7">Amino-acid biosynthesis; L-proline biosynthesis; L-glutamate 5-semialdehyde from L-glutamate: step 2/2.</text>
</comment>
<evidence type="ECO:0000256" key="5">
    <source>
        <dbReference type="ARBA" id="ARBA00023002"/>
    </source>
</evidence>
<dbReference type="NCBIfam" id="TIGR00407">
    <property type="entry name" value="proA"/>
    <property type="match status" value="1"/>
</dbReference>